<proteinExistence type="predicted"/>
<evidence type="ECO:0000313" key="1">
    <source>
        <dbReference type="EMBL" id="PYE42121.1"/>
    </source>
</evidence>
<evidence type="ECO:0000313" key="4">
    <source>
        <dbReference type="Proteomes" id="UP000509327"/>
    </source>
</evidence>
<dbReference type="Proteomes" id="UP000509327">
    <property type="component" value="Chromosome"/>
</dbReference>
<sequence>MKVDLERLYAITNIKQDIVLLAANIENGETDSILEVSDRLREILLDIHEYEDSLMKARVEIQ</sequence>
<name>A0A2V4V840_PAEBA</name>
<accession>A0A2V4V840</accession>
<reference evidence="2 4" key="2">
    <citation type="submission" date="2020-06" db="EMBL/GenBank/DDBJ databases">
        <title>Complete genome of Paenibacillus barcinonensis KACC11450.</title>
        <authorList>
            <person name="Kim M."/>
            <person name="Park Y.-J."/>
            <person name="Shin J.-H."/>
        </authorList>
    </citation>
    <scope>NUCLEOTIDE SEQUENCE [LARGE SCALE GENOMIC DNA]</scope>
    <source>
        <strain evidence="2 4">KACC11450</strain>
    </source>
</reference>
<dbReference type="AlphaFoldDB" id="A0A2V4V840"/>
<organism evidence="1 3">
    <name type="scientific">Paenibacillus barcinonensis</name>
    <dbReference type="NCBI Taxonomy" id="198119"/>
    <lineage>
        <taxon>Bacteria</taxon>
        <taxon>Bacillati</taxon>
        <taxon>Bacillota</taxon>
        <taxon>Bacilli</taxon>
        <taxon>Bacillales</taxon>
        <taxon>Paenibacillaceae</taxon>
        <taxon>Paenibacillus</taxon>
    </lineage>
</organism>
<dbReference type="RefSeq" id="WP_110899710.1">
    <property type="nucleotide sequence ID" value="NZ_CP054614.1"/>
</dbReference>
<reference evidence="1 3" key="1">
    <citation type="submission" date="2018-06" db="EMBL/GenBank/DDBJ databases">
        <title>Genomic Encyclopedia of Type Strains, Phase III (KMG-III): the genomes of soil and plant-associated and newly described type strains.</title>
        <authorList>
            <person name="Whitman W."/>
        </authorList>
    </citation>
    <scope>NUCLEOTIDE SEQUENCE [LARGE SCALE GENOMIC DNA]</scope>
    <source>
        <strain evidence="1 3">CECT 7022</strain>
    </source>
</reference>
<gene>
    <name evidence="1" type="ORF">DFQ00_14218</name>
    <name evidence="2" type="ORF">HUB98_13350</name>
</gene>
<protein>
    <submittedName>
        <fullName evidence="1">Uncharacterized protein</fullName>
    </submittedName>
</protein>
<keyword evidence="4" id="KW-1185">Reference proteome</keyword>
<evidence type="ECO:0000313" key="2">
    <source>
        <dbReference type="EMBL" id="QKS57205.1"/>
    </source>
</evidence>
<dbReference type="Proteomes" id="UP000247790">
    <property type="component" value="Unassembled WGS sequence"/>
</dbReference>
<dbReference type="EMBL" id="CP054614">
    <property type="protein sequence ID" value="QKS57205.1"/>
    <property type="molecule type" value="Genomic_DNA"/>
</dbReference>
<dbReference type="EMBL" id="QJSW01000042">
    <property type="protein sequence ID" value="PYE42121.1"/>
    <property type="molecule type" value="Genomic_DNA"/>
</dbReference>
<evidence type="ECO:0000313" key="3">
    <source>
        <dbReference type="Proteomes" id="UP000247790"/>
    </source>
</evidence>